<dbReference type="PANTHER" id="PTHR43000">
    <property type="entry name" value="DTDP-D-GLUCOSE 4,6-DEHYDRATASE-RELATED"/>
    <property type="match status" value="1"/>
</dbReference>
<dbReference type="Gene3D" id="3.40.50.720">
    <property type="entry name" value="NAD(P)-binding Rossmann-like Domain"/>
    <property type="match status" value="1"/>
</dbReference>
<dbReference type="AlphaFoldDB" id="A0A6H1ZWX3"/>
<name>A0A6H1ZWX3_9ZZZZ</name>
<proteinExistence type="inferred from homology"/>
<dbReference type="Pfam" id="PF01370">
    <property type="entry name" value="Epimerase"/>
    <property type="match status" value="2"/>
</dbReference>
<accession>A0A6H1ZWX3</accession>
<feature type="domain" description="NAD-dependent epimerase/dehydratase" evidence="2">
    <location>
        <begin position="194"/>
        <end position="307"/>
    </location>
</feature>
<dbReference type="Gene3D" id="3.90.25.10">
    <property type="entry name" value="UDP-galactose 4-epimerase, domain 1"/>
    <property type="match status" value="1"/>
</dbReference>
<feature type="domain" description="NAD-dependent epimerase/dehydratase" evidence="2">
    <location>
        <begin position="3"/>
        <end position="160"/>
    </location>
</feature>
<organism evidence="3">
    <name type="scientific">viral metagenome</name>
    <dbReference type="NCBI Taxonomy" id="1070528"/>
    <lineage>
        <taxon>unclassified sequences</taxon>
        <taxon>metagenomes</taxon>
        <taxon>organismal metagenomes</taxon>
    </lineage>
</organism>
<dbReference type="InterPro" id="IPR036291">
    <property type="entry name" value="NAD(P)-bd_dom_sf"/>
</dbReference>
<evidence type="ECO:0000259" key="2">
    <source>
        <dbReference type="Pfam" id="PF01370"/>
    </source>
</evidence>
<gene>
    <name evidence="3" type="ORF">TM448A02405_0017</name>
</gene>
<evidence type="ECO:0000313" key="3">
    <source>
        <dbReference type="EMBL" id="QJA51962.1"/>
    </source>
</evidence>
<reference evidence="3" key="1">
    <citation type="submission" date="2020-03" db="EMBL/GenBank/DDBJ databases">
        <title>The deep terrestrial virosphere.</title>
        <authorList>
            <person name="Holmfeldt K."/>
            <person name="Nilsson E."/>
            <person name="Simone D."/>
            <person name="Lopez-Fernandez M."/>
            <person name="Wu X."/>
            <person name="de Brujin I."/>
            <person name="Lundin D."/>
            <person name="Andersson A."/>
            <person name="Bertilsson S."/>
            <person name="Dopson M."/>
        </authorList>
    </citation>
    <scope>NUCLEOTIDE SEQUENCE</scope>
    <source>
        <strain evidence="3">TM448A02405</strain>
    </source>
</reference>
<protein>
    <submittedName>
        <fullName evidence="3">Putative NADH dehydrogenase</fullName>
    </submittedName>
</protein>
<evidence type="ECO:0000256" key="1">
    <source>
        <dbReference type="ARBA" id="ARBA00007637"/>
    </source>
</evidence>
<comment type="similarity">
    <text evidence="1">Belongs to the NAD(P)-dependent epimerase/dehydratase family.</text>
</comment>
<dbReference type="InterPro" id="IPR001509">
    <property type="entry name" value="Epimerase_deHydtase"/>
</dbReference>
<dbReference type="SUPFAM" id="SSF51735">
    <property type="entry name" value="NAD(P)-binding Rossmann-fold domains"/>
    <property type="match status" value="1"/>
</dbReference>
<dbReference type="EMBL" id="MT144301">
    <property type="protein sequence ID" value="QJA51962.1"/>
    <property type="molecule type" value="Genomic_DNA"/>
</dbReference>
<sequence length="398" mass="45263">MRILVLGIDGYIGFPLALHLLQKGHEVCGVDNYSRRFRVGQVRSNSLTPIATGLDRELGLKEYPNFIDRISRITLGDEYNSDNLRHILKELQPDCIVHLAEQPSAPYSMMGVETASITQQENVIGTLQLLWAMQNERSKAHLVKLGTMGEYGTPAVEIPEGKISRYGCMFLKPYKSGNLDIKPVCPLRGLSFPRTPNSFYHASKVMDTINIEFVCRNWGLSSTDIMQGVVFGLGPFTEEKLLTRFDYDEYFGTVINRFCVQALISHPLTIYGYGQQTRGFITLSDSIQCLTLAIENPAEEGEYRTLNQFENIYSVTETASMVCYAANELDISHIIENIPNPRNESENHYYRPEHQKLFDLGYVPTIDIQSEITKLIEQLLPYKDRIIEKVIMPTTKWV</sequence>